<keyword evidence="2" id="KW-1185">Reference proteome</keyword>
<protein>
    <submittedName>
        <fullName evidence="1">Uncharacterized protein</fullName>
    </submittedName>
</protein>
<dbReference type="STRING" id="1210090.GCA_001613185_03982"/>
<dbReference type="GeneID" id="80346317"/>
<dbReference type="RefSeq" id="WP_043737910.1">
    <property type="nucleotide sequence ID" value="NZ_CP107943.1"/>
</dbReference>
<dbReference type="Proteomes" id="UP000252586">
    <property type="component" value="Unassembled WGS sequence"/>
</dbReference>
<gene>
    <name evidence="1" type="ORF">DFR74_11663</name>
</gene>
<evidence type="ECO:0000313" key="1">
    <source>
        <dbReference type="EMBL" id="RBO84502.1"/>
    </source>
</evidence>
<evidence type="ECO:0000313" key="2">
    <source>
        <dbReference type="Proteomes" id="UP000252586"/>
    </source>
</evidence>
<comment type="caution">
    <text evidence="1">The sequence shown here is derived from an EMBL/GenBank/DDBJ whole genome shotgun (WGS) entry which is preliminary data.</text>
</comment>
<dbReference type="OrthoDB" id="4557456at2"/>
<sequence>MTDDLPQRNPGATLPTHFERLGEALATVIVARDESGGPLARSFSCDEATMRRVAEQLPLWTGDPAAD</sequence>
<accession>A0A366D359</accession>
<dbReference type="AlphaFoldDB" id="A0A366D359"/>
<proteinExistence type="predicted"/>
<dbReference type="EMBL" id="QNRE01000016">
    <property type="protein sequence ID" value="RBO84502.1"/>
    <property type="molecule type" value="Genomic_DNA"/>
</dbReference>
<organism evidence="1 2">
    <name type="scientific">Nocardia puris</name>
    <dbReference type="NCBI Taxonomy" id="208602"/>
    <lineage>
        <taxon>Bacteria</taxon>
        <taxon>Bacillati</taxon>
        <taxon>Actinomycetota</taxon>
        <taxon>Actinomycetes</taxon>
        <taxon>Mycobacteriales</taxon>
        <taxon>Nocardiaceae</taxon>
        <taxon>Nocardia</taxon>
    </lineage>
</organism>
<name>A0A366D359_9NOCA</name>
<reference evidence="1 2" key="1">
    <citation type="submission" date="2018-06" db="EMBL/GenBank/DDBJ databases">
        <title>Genomic Encyclopedia of Type Strains, Phase IV (KMG-IV): sequencing the most valuable type-strain genomes for metagenomic binning, comparative biology and taxonomic classification.</title>
        <authorList>
            <person name="Goeker M."/>
        </authorList>
    </citation>
    <scope>NUCLEOTIDE SEQUENCE [LARGE SCALE GENOMIC DNA]</scope>
    <source>
        <strain evidence="1 2">DSM 44599</strain>
    </source>
</reference>